<dbReference type="RefSeq" id="WP_301161813.1">
    <property type="nucleotide sequence ID" value="NZ_JAUHTC010000091.1"/>
</dbReference>
<dbReference type="EMBL" id="JAUHTC010000091">
    <property type="protein sequence ID" value="MDN4521418.1"/>
    <property type="molecule type" value="Genomic_DNA"/>
</dbReference>
<sequence>MSDRERKALCCVCGSIRTCKRSRRHREENYWFSGPIDLDWHRETGELKCQECGRVTTHALLHPEGDWAVDHAEMMQRVATGNSHGHFNAVQLEEVAAKYRQGLPRNPNLGHYWYTTVAQEDWDAGRRTTKALCGEKVTLHRDPSGLSVSKRQEDDRQLKPRAVRDQEYEDSETGLSWIEADCVDCLRVWHLELLRQRREDLATKMTEFLKDLLADKTGYPKKIDLRAVEYLIEALAAARAGLGKVKTEGIAQ</sequence>
<protein>
    <recommendedName>
        <fullName evidence="4">HNH endonuclease</fullName>
    </recommendedName>
</protein>
<accession>A0ABT8HKY4</accession>
<evidence type="ECO:0000256" key="1">
    <source>
        <dbReference type="SAM" id="MobiDB-lite"/>
    </source>
</evidence>
<feature type="region of interest" description="Disordered" evidence="1">
    <location>
        <begin position="143"/>
        <end position="165"/>
    </location>
</feature>
<evidence type="ECO:0000313" key="2">
    <source>
        <dbReference type="EMBL" id="MDN4521418.1"/>
    </source>
</evidence>
<feature type="compositionally biased region" description="Basic and acidic residues" evidence="1">
    <location>
        <begin position="150"/>
        <end position="165"/>
    </location>
</feature>
<keyword evidence="3" id="KW-1185">Reference proteome</keyword>
<proteinExistence type="predicted"/>
<evidence type="ECO:0000313" key="3">
    <source>
        <dbReference type="Proteomes" id="UP001172687"/>
    </source>
</evidence>
<reference evidence="2" key="1">
    <citation type="submission" date="2023-07" db="EMBL/GenBank/DDBJ databases">
        <title>Degradation of tert-butanol by M. austroafricanum TBA100.</title>
        <authorList>
            <person name="Helbich S."/>
            <person name="Vainshtein Y."/>
        </authorList>
    </citation>
    <scope>NUCLEOTIDE SEQUENCE</scope>
    <source>
        <strain evidence="2">TBA100</strain>
    </source>
</reference>
<evidence type="ECO:0008006" key="4">
    <source>
        <dbReference type="Google" id="ProtNLM"/>
    </source>
</evidence>
<gene>
    <name evidence="2" type="ORF">QYF68_26870</name>
</gene>
<dbReference type="Proteomes" id="UP001172687">
    <property type="component" value="Unassembled WGS sequence"/>
</dbReference>
<organism evidence="2 3">
    <name type="scientific">Mycolicibacterium austroafricanum</name>
    <name type="common">Mycobacterium austroafricanum</name>
    <dbReference type="NCBI Taxonomy" id="39687"/>
    <lineage>
        <taxon>Bacteria</taxon>
        <taxon>Bacillati</taxon>
        <taxon>Actinomycetota</taxon>
        <taxon>Actinomycetes</taxon>
        <taxon>Mycobacteriales</taxon>
        <taxon>Mycobacteriaceae</taxon>
        <taxon>Mycolicibacterium</taxon>
    </lineage>
</organism>
<name>A0ABT8HKY4_MYCAO</name>
<comment type="caution">
    <text evidence="2">The sequence shown here is derived from an EMBL/GenBank/DDBJ whole genome shotgun (WGS) entry which is preliminary data.</text>
</comment>